<reference evidence="2" key="2">
    <citation type="submission" date="2023-07" db="EMBL/GenBank/DDBJ databases">
        <title>Sorghum-associated microbial communities from plants grown in Nebraska, USA.</title>
        <authorList>
            <person name="Schachtman D."/>
        </authorList>
    </citation>
    <scope>NUCLEOTIDE SEQUENCE</scope>
    <source>
        <strain evidence="2">DS2795</strain>
    </source>
</reference>
<name>A0A1E7U436_9BURK</name>
<proteinExistence type="predicted"/>
<dbReference type="KEGG" id="vbo:CKY39_11015"/>
<dbReference type="PROSITE" id="PS51257">
    <property type="entry name" value="PROKAR_LIPOPROTEIN"/>
    <property type="match status" value="1"/>
</dbReference>
<evidence type="ECO:0000313" key="2">
    <source>
        <dbReference type="EMBL" id="MDP9925964.1"/>
    </source>
</evidence>
<dbReference type="EMBL" id="CP023284">
    <property type="protein sequence ID" value="ATA53684.1"/>
    <property type="molecule type" value="Genomic_DNA"/>
</dbReference>
<dbReference type="EMBL" id="JAUSRR010000009">
    <property type="protein sequence ID" value="MDP9925964.1"/>
    <property type="molecule type" value="Genomic_DNA"/>
</dbReference>
<dbReference type="AlphaFoldDB" id="A0A1E7U436"/>
<evidence type="ECO:0000313" key="1">
    <source>
        <dbReference type="EMBL" id="ATA53684.1"/>
    </source>
</evidence>
<keyword evidence="2" id="KW-0449">Lipoprotein</keyword>
<dbReference type="OrthoDB" id="8853771at2"/>
<dbReference type="Proteomes" id="UP000217154">
    <property type="component" value="Chromosome"/>
</dbReference>
<dbReference type="Proteomes" id="UP001244295">
    <property type="component" value="Unassembled WGS sequence"/>
</dbReference>
<sequence>MNWRITLFPLALVIAGCSTPPNQIVPFRDGVLRAMTYTQASDYCSAKSQEPKWLGKAPAESGVLFQCQ</sequence>
<reference evidence="1 3" key="1">
    <citation type="submission" date="2017-09" db="EMBL/GenBank/DDBJ databases">
        <title>The diverse metabolic capabilities of V. boronicumulans make it an excellent choice for continued studies on novel biodegradation.</title>
        <authorList>
            <person name="Sun S."/>
        </authorList>
    </citation>
    <scope>NUCLEOTIDE SEQUENCE [LARGE SCALE GENOMIC DNA]</scope>
    <source>
        <strain evidence="1 3">J1</strain>
    </source>
</reference>
<dbReference type="RefSeq" id="WP_062470893.1">
    <property type="nucleotide sequence ID" value="NZ_BKDI01000009.1"/>
</dbReference>
<protein>
    <submittedName>
        <fullName evidence="2">Starvation-inducible outer membrane lipoprotein</fullName>
    </submittedName>
</protein>
<gene>
    <name evidence="1" type="ORF">CKY39_11015</name>
    <name evidence="2" type="ORF">J2W25_005011</name>
</gene>
<organism evidence="1 3">
    <name type="scientific">Variovorax boronicumulans</name>
    <dbReference type="NCBI Taxonomy" id="436515"/>
    <lineage>
        <taxon>Bacteria</taxon>
        <taxon>Pseudomonadati</taxon>
        <taxon>Pseudomonadota</taxon>
        <taxon>Betaproteobacteria</taxon>
        <taxon>Burkholderiales</taxon>
        <taxon>Comamonadaceae</taxon>
        <taxon>Variovorax</taxon>
    </lineage>
</organism>
<accession>A0A1E7U436</accession>
<evidence type="ECO:0000313" key="3">
    <source>
        <dbReference type="Proteomes" id="UP000217154"/>
    </source>
</evidence>
<dbReference type="STRING" id="436515.GCA_001752345_02007"/>